<dbReference type="GO" id="GO:0005524">
    <property type="term" value="F:ATP binding"/>
    <property type="evidence" value="ECO:0007669"/>
    <property type="project" value="UniProtKB-UniRule"/>
</dbReference>
<dbReference type="InterPro" id="IPR013815">
    <property type="entry name" value="ATP_grasp_subdomain_1"/>
</dbReference>
<dbReference type="Pfam" id="PF18603">
    <property type="entry name" value="LAL_C2"/>
    <property type="match status" value="1"/>
</dbReference>
<keyword evidence="1" id="KW-0436">Ligase</keyword>
<reference evidence="6" key="2">
    <citation type="submission" date="2021-04" db="EMBL/GenBank/DDBJ databases">
        <authorList>
            <person name="Gilroy R."/>
        </authorList>
    </citation>
    <scope>NUCLEOTIDE SEQUENCE</scope>
    <source>
        <strain evidence="6">CHK183-1962</strain>
    </source>
</reference>
<name>A0A9D1XC10_9FIRM</name>
<dbReference type="Gene3D" id="3.30.1490.20">
    <property type="entry name" value="ATP-grasp fold, A domain"/>
    <property type="match status" value="1"/>
</dbReference>
<dbReference type="Pfam" id="PF13535">
    <property type="entry name" value="ATP-grasp_4"/>
    <property type="match status" value="1"/>
</dbReference>
<dbReference type="PROSITE" id="PS50975">
    <property type="entry name" value="ATP_GRASP"/>
    <property type="match status" value="1"/>
</dbReference>
<evidence type="ECO:0000259" key="5">
    <source>
        <dbReference type="PROSITE" id="PS50975"/>
    </source>
</evidence>
<evidence type="ECO:0000256" key="3">
    <source>
        <dbReference type="ARBA" id="ARBA00022840"/>
    </source>
</evidence>
<sequence>MKKLMILGAGIYQVPLIRKAKEMGLYTVVVSIPGDYPGFALADRIYPLDTRDREGILQAAREENISGICTAGTDVAVAAVGYVCDQLGLSGISAGAAETVTDKWKMKEAFQRGSVSTAAFRRVFSLEDAKDAASRFGYPVCLKAVDKSGSRGIQKVSSPEEMERAWQVSRSVTDRDYLLVEEFIDAHEIGVDGFIKDGRPVLLVPHDKFVYRAGNVTIPGGHRFPYDASPTLLEELSRQITNAVRAVKMDNCPFNADVFVRDGKVWLIEIGGRSGATCIPELMSIYCGFSYYEKMIRAALGEPVDFPIRDKRPCMAKLLFSEREGILKAIDSKVLESLNTDKISWHLDLSPGDRIPKVHNGTDRIGHLIMEGSDENLLDRKLETLRNALVIEKS</sequence>
<dbReference type="InterPro" id="IPR052032">
    <property type="entry name" value="ATP-dep_AA_Ligase"/>
</dbReference>
<comment type="caution">
    <text evidence="6">The sequence shown here is derived from an EMBL/GenBank/DDBJ whole genome shotgun (WGS) entry which is preliminary data.</text>
</comment>
<feature type="domain" description="ATP-grasp" evidence="5">
    <location>
        <begin position="107"/>
        <end position="300"/>
    </location>
</feature>
<dbReference type="GO" id="GO:0046872">
    <property type="term" value="F:metal ion binding"/>
    <property type="evidence" value="ECO:0007669"/>
    <property type="project" value="InterPro"/>
</dbReference>
<evidence type="ECO:0000313" key="6">
    <source>
        <dbReference type="EMBL" id="HIX76440.1"/>
    </source>
</evidence>
<dbReference type="InterPro" id="IPR016185">
    <property type="entry name" value="PreATP-grasp_dom_sf"/>
</dbReference>
<dbReference type="SUPFAM" id="SSF56059">
    <property type="entry name" value="Glutathione synthetase ATP-binding domain-like"/>
    <property type="match status" value="1"/>
</dbReference>
<accession>A0A9D1XC10</accession>
<dbReference type="Gene3D" id="3.40.50.20">
    <property type="match status" value="1"/>
</dbReference>
<dbReference type="EMBL" id="DXEK01000041">
    <property type="protein sequence ID" value="HIX76440.1"/>
    <property type="molecule type" value="Genomic_DNA"/>
</dbReference>
<dbReference type="SUPFAM" id="SSF52440">
    <property type="entry name" value="PreATP-grasp domain"/>
    <property type="match status" value="1"/>
</dbReference>
<dbReference type="Proteomes" id="UP000886890">
    <property type="component" value="Unassembled WGS sequence"/>
</dbReference>
<keyword evidence="3 4" id="KW-0067">ATP-binding</keyword>
<gene>
    <name evidence="6" type="ORF">H9734_02420</name>
</gene>
<keyword evidence="2 4" id="KW-0547">Nucleotide-binding</keyword>
<dbReference type="AlphaFoldDB" id="A0A9D1XC10"/>
<dbReference type="Gene3D" id="3.30.470.20">
    <property type="entry name" value="ATP-grasp fold, B domain"/>
    <property type="match status" value="1"/>
</dbReference>
<dbReference type="InterPro" id="IPR040570">
    <property type="entry name" value="LAL_C2"/>
</dbReference>
<evidence type="ECO:0000313" key="7">
    <source>
        <dbReference type="Proteomes" id="UP000886890"/>
    </source>
</evidence>
<dbReference type="GO" id="GO:0016874">
    <property type="term" value="F:ligase activity"/>
    <property type="evidence" value="ECO:0007669"/>
    <property type="project" value="UniProtKB-KW"/>
</dbReference>
<evidence type="ECO:0000256" key="2">
    <source>
        <dbReference type="ARBA" id="ARBA00022741"/>
    </source>
</evidence>
<reference evidence="6" key="1">
    <citation type="journal article" date="2021" name="PeerJ">
        <title>Extensive microbial diversity within the chicken gut microbiome revealed by metagenomics and culture.</title>
        <authorList>
            <person name="Gilroy R."/>
            <person name="Ravi A."/>
            <person name="Getino M."/>
            <person name="Pursley I."/>
            <person name="Horton D.L."/>
            <person name="Alikhan N.F."/>
            <person name="Baker D."/>
            <person name="Gharbi K."/>
            <person name="Hall N."/>
            <person name="Watson M."/>
            <person name="Adriaenssens E.M."/>
            <person name="Foster-Nyarko E."/>
            <person name="Jarju S."/>
            <person name="Secka A."/>
            <person name="Antonio M."/>
            <person name="Oren A."/>
            <person name="Chaudhuri R.R."/>
            <person name="La Ragione R."/>
            <person name="Hildebrand F."/>
            <person name="Pallen M.J."/>
        </authorList>
    </citation>
    <scope>NUCLEOTIDE SEQUENCE</scope>
    <source>
        <strain evidence="6">CHK183-1962</strain>
    </source>
</reference>
<protein>
    <submittedName>
        <fullName evidence="6">ATP-grasp domain-containing protein</fullName>
    </submittedName>
</protein>
<organism evidence="6 7">
    <name type="scientific">Candidatus Fusicatenibacter merdavium</name>
    <dbReference type="NCBI Taxonomy" id="2838600"/>
    <lineage>
        <taxon>Bacteria</taxon>
        <taxon>Bacillati</taxon>
        <taxon>Bacillota</taxon>
        <taxon>Clostridia</taxon>
        <taxon>Lachnospirales</taxon>
        <taxon>Lachnospiraceae</taxon>
        <taxon>Fusicatenibacter</taxon>
    </lineage>
</organism>
<evidence type="ECO:0000256" key="1">
    <source>
        <dbReference type="ARBA" id="ARBA00022598"/>
    </source>
</evidence>
<proteinExistence type="predicted"/>
<dbReference type="PANTHER" id="PTHR43585:SF2">
    <property type="entry name" value="ATP-GRASP ENZYME FSQD"/>
    <property type="match status" value="1"/>
</dbReference>
<dbReference type="PANTHER" id="PTHR43585">
    <property type="entry name" value="FUMIPYRROLE BIOSYNTHESIS PROTEIN C"/>
    <property type="match status" value="1"/>
</dbReference>
<evidence type="ECO:0000256" key="4">
    <source>
        <dbReference type="PROSITE-ProRule" id="PRU00409"/>
    </source>
</evidence>
<dbReference type="InterPro" id="IPR011761">
    <property type="entry name" value="ATP-grasp"/>
</dbReference>